<dbReference type="Pfam" id="PF01547">
    <property type="entry name" value="SBP_bac_1"/>
    <property type="match status" value="1"/>
</dbReference>
<evidence type="ECO:0000256" key="6">
    <source>
        <dbReference type="ARBA" id="ARBA00023136"/>
    </source>
</evidence>
<proteinExistence type="inferred from homology"/>
<dbReference type="EMBL" id="BSPC01000024">
    <property type="protein sequence ID" value="GLS19671.1"/>
    <property type="molecule type" value="Genomic_DNA"/>
</dbReference>
<dbReference type="SUPFAM" id="SSF53850">
    <property type="entry name" value="Periplasmic binding protein-like II"/>
    <property type="match status" value="1"/>
</dbReference>
<evidence type="ECO:0000256" key="5">
    <source>
        <dbReference type="ARBA" id="ARBA00022764"/>
    </source>
</evidence>
<comment type="similarity">
    <text evidence="2">Belongs to the bacterial solute-binding protein 1 family.</text>
</comment>
<keyword evidence="6" id="KW-0472">Membrane</keyword>
<evidence type="ECO:0000256" key="9">
    <source>
        <dbReference type="SAM" id="SignalP"/>
    </source>
</evidence>
<feature type="signal peptide" evidence="9">
    <location>
        <begin position="1"/>
        <end position="25"/>
    </location>
</feature>
<dbReference type="Gene3D" id="3.40.190.10">
    <property type="entry name" value="Periplasmic binding protein-like II"/>
    <property type="match status" value="2"/>
</dbReference>
<evidence type="ECO:0000256" key="7">
    <source>
        <dbReference type="ARBA" id="ARBA00023139"/>
    </source>
</evidence>
<feature type="chain" id="PRO_5045554497" evidence="9">
    <location>
        <begin position="26"/>
        <end position="439"/>
    </location>
</feature>
<comment type="caution">
    <text evidence="10">The sequence shown here is derived from an EMBL/GenBank/DDBJ whole genome shotgun (WGS) entry which is preliminary data.</text>
</comment>
<keyword evidence="11" id="KW-1185">Reference proteome</keyword>
<dbReference type="RefSeq" id="WP_284312672.1">
    <property type="nucleotide sequence ID" value="NZ_BSPC01000024.1"/>
</dbReference>
<keyword evidence="3" id="KW-1003">Cell membrane</keyword>
<evidence type="ECO:0000256" key="2">
    <source>
        <dbReference type="ARBA" id="ARBA00008520"/>
    </source>
</evidence>
<dbReference type="Proteomes" id="UP001156882">
    <property type="component" value="Unassembled WGS sequence"/>
</dbReference>
<reference evidence="11" key="1">
    <citation type="journal article" date="2019" name="Int. J. Syst. Evol. Microbiol.">
        <title>The Global Catalogue of Microorganisms (GCM) 10K type strain sequencing project: providing services to taxonomists for standard genome sequencing and annotation.</title>
        <authorList>
            <consortium name="The Broad Institute Genomics Platform"/>
            <consortium name="The Broad Institute Genome Sequencing Center for Infectious Disease"/>
            <person name="Wu L."/>
            <person name="Ma J."/>
        </authorList>
    </citation>
    <scope>NUCLEOTIDE SEQUENCE [LARGE SCALE GENOMIC DNA]</scope>
    <source>
        <strain evidence="11">NBRC 101365</strain>
    </source>
</reference>
<dbReference type="PANTHER" id="PTHR43649:SF33">
    <property type="entry name" value="POLYGALACTURONAN_RHAMNOGALACTURONAN-BINDING PROTEIN YTCQ"/>
    <property type="match status" value="1"/>
</dbReference>
<keyword evidence="5" id="KW-0574">Periplasm</keyword>
<keyword evidence="4 9" id="KW-0732">Signal</keyword>
<evidence type="ECO:0000256" key="3">
    <source>
        <dbReference type="ARBA" id="ARBA00022475"/>
    </source>
</evidence>
<protein>
    <submittedName>
        <fullName evidence="10">ABC transporter substrate-binding protein</fullName>
    </submittedName>
</protein>
<dbReference type="PANTHER" id="PTHR43649">
    <property type="entry name" value="ARABINOSE-BINDING PROTEIN-RELATED"/>
    <property type="match status" value="1"/>
</dbReference>
<keyword evidence="7" id="KW-0564">Palmitate</keyword>
<comment type="subcellular location">
    <subcellularLocation>
        <location evidence="1">Periplasm</location>
    </subcellularLocation>
</comment>
<sequence>MQRRTVLKAGLGLTILPFMTRFGFAADQKPVGFWYESASPENQDNLKTILIDPFNAAHPEDLLSIDFRGSDLDNQLRIAMLSGTGPDVVFTAGPSYVAAKAQAGQLLPLDDYAKKYGWNDNLLPLFLDLGKYDGKLYALAKTYETLGLFYNKTTFKTNGWNVPTTIAEFESLADEMKAKGLIPFGAGNADWRPANEHYVSIVLNSIAGPDKVYKALTGAIPWTDPAFVAAIDKLAQWWDKGYFGDNYFSLTLEQAFAQIATGQAGMAPTGTWNFTEIPNYFPQNNAEPGFVGFPSASGDPVYALGIGSTLSINAKSDNADGAAAVLDYIFKDDFYSKMNSVWQGEWNLPLNDLSGVKLSDKVSPLYIEVMNTLSKAVKAGNYGYTTWTFLPPATDTYLVSGMEEVWLKKTTSADFLKKLDQTFKTEKDAGKAPAVPARV</sequence>
<gene>
    <name evidence="10" type="ORF">GCM10007874_26880</name>
</gene>
<evidence type="ECO:0000313" key="11">
    <source>
        <dbReference type="Proteomes" id="UP001156882"/>
    </source>
</evidence>
<evidence type="ECO:0000313" key="10">
    <source>
        <dbReference type="EMBL" id="GLS19671.1"/>
    </source>
</evidence>
<dbReference type="InterPro" id="IPR006059">
    <property type="entry name" value="SBP"/>
</dbReference>
<name>A0ABQ6CN34_9HYPH</name>
<evidence type="ECO:0000256" key="1">
    <source>
        <dbReference type="ARBA" id="ARBA00004418"/>
    </source>
</evidence>
<dbReference type="InterPro" id="IPR050490">
    <property type="entry name" value="Bact_solute-bd_prot1"/>
</dbReference>
<evidence type="ECO:0000256" key="8">
    <source>
        <dbReference type="ARBA" id="ARBA00023288"/>
    </source>
</evidence>
<organism evidence="10 11">
    <name type="scientific">Labrys miyagiensis</name>
    <dbReference type="NCBI Taxonomy" id="346912"/>
    <lineage>
        <taxon>Bacteria</taxon>
        <taxon>Pseudomonadati</taxon>
        <taxon>Pseudomonadota</taxon>
        <taxon>Alphaproteobacteria</taxon>
        <taxon>Hyphomicrobiales</taxon>
        <taxon>Xanthobacteraceae</taxon>
        <taxon>Labrys</taxon>
    </lineage>
</organism>
<accession>A0ABQ6CN34</accession>
<keyword evidence="8" id="KW-0449">Lipoprotein</keyword>
<evidence type="ECO:0000256" key="4">
    <source>
        <dbReference type="ARBA" id="ARBA00022729"/>
    </source>
</evidence>